<proteinExistence type="predicted"/>
<organism evidence="1 2">
    <name type="scientific">Actinomadura miaoliensis</name>
    <dbReference type="NCBI Taxonomy" id="430685"/>
    <lineage>
        <taxon>Bacteria</taxon>
        <taxon>Bacillati</taxon>
        <taxon>Actinomycetota</taxon>
        <taxon>Actinomycetes</taxon>
        <taxon>Streptosporangiales</taxon>
        <taxon>Thermomonosporaceae</taxon>
        <taxon>Actinomadura</taxon>
    </lineage>
</organism>
<comment type="caution">
    <text evidence="1">The sequence shown here is derived from an EMBL/GenBank/DDBJ whole genome shotgun (WGS) entry which is preliminary data.</text>
</comment>
<dbReference type="EMBL" id="BAAAZG010000035">
    <property type="protein sequence ID" value="GAA4083005.1"/>
    <property type="molecule type" value="Genomic_DNA"/>
</dbReference>
<evidence type="ECO:0000313" key="2">
    <source>
        <dbReference type="Proteomes" id="UP001500683"/>
    </source>
</evidence>
<keyword evidence="2" id="KW-1185">Reference proteome</keyword>
<dbReference type="Proteomes" id="UP001500683">
    <property type="component" value="Unassembled WGS sequence"/>
</dbReference>
<protein>
    <submittedName>
        <fullName evidence="1">Uncharacterized protein</fullName>
    </submittedName>
</protein>
<evidence type="ECO:0000313" key="1">
    <source>
        <dbReference type="EMBL" id="GAA4083005.1"/>
    </source>
</evidence>
<sequence>MTSELTGDALFPPLPAPDILLLNHPRWWYPSSCAAGYGRARLRVWTATIDGDPAYLAVVTELGEGASVTNSAEHIRAVLDYALDLPLVVLEHYPAEQSPIDGEHLDQAARIGRDQQWRRIWPTPPTNPNHEVFETWMAVHGRDLLALDQAPSAPVLWGPHCSHDECGWHVCDHTGRIEHPCRRRLLGCPFCGEQGNQVERVHDLA</sequence>
<reference evidence="2" key="1">
    <citation type="journal article" date="2019" name="Int. J. Syst. Evol. Microbiol.">
        <title>The Global Catalogue of Microorganisms (GCM) 10K type strain sequencing project: providing services to taxonomists for standard genome sequencing and annotation.</title>
        <authorList>
            <consortium name="The Broad Institute Genomics Platform"/>
            <consortium name="The Broad Institute Genome Sequencing Center for Infectious Disease"/>
            <person name="Wu L."/>
            <person name="Ma J."/>
        </authorList>
    </citation>
    <scope>NUCLEOTIDE SEQUENCE [LARGE SCALE GENOMIC DNA]</scope>
    <source>
        <strain evidence="2">JCM 16702</strain>
    </source>
</reference>
<accession>A0ABP7W7L1</accession>
<gene>
    <name evidence="1" type="ORF">GCM10022214_48010</name>
</gene>
<dbReference type="RefSeq" id="WP_344951580.1">
    <property type="nucleotide sequence ID" value="NZ_BAAAZG010000035.1"/>
</dbReference>
<name>A0ABP7W7L1_9ACTN</name>